<dbReference type="VEuPathDB" id="FungiDB:yc1106_08987"/>
<dbReference type="SUPFAM" id="SSF53474">
    <property type="entry name" value="alpha/beta-Hydrolases"/>
    <property type="match status" value="1"/>
</dbReference>
<evidence type="ECO:0000256" key="4">
    <source>
        <dbReference type="SAM" id="SignalP"/>
    </source>
</evidence>
<evidence type="ECO:0000256" key="3">
    <source>
        <dbReference type="SAM" id="MobiDB-lite"/>
    </source>
</evidence>
<dbReference type="Pfam" id="PF01764">
    <property type="entry name" value="Lipase_3"/>
    <property type="match status" value="1"/>
</dbReference>
<reference evidence="6" key="1">
    <citation type="submission" date="2021-12" db="EMBL/GenBank/DDBJ databases">
        <title>Curvularia clavata genome.</title>
        <authorList>
            <person name="Cao Y."/>
        </authorList>
    </citation>
    <scope>NUCLEOTIDE SEQUENCE</scope>
    <source>
        <strain evidence="6">Yc1106</strain>
    </source>
</reference>
<gene>
    <name evidence="6" type="ORF">yc1106_08987</name>
</gene>
<dbReference type="GO" id="GO:0016787">
    <property type="term" value="F:hydrolase activity"/>
    <property type="evidence" value="ECO:0007669"/>
    <property type="project" value="UniProtKB-KW"/>
</dbReference>
<dbReference type="CDD" id="cd00519">
    <property type="entry name" value="Lipase_3"/>
    <property type="match status" value="1"/>
</dbReference>
<dbReference type="Gene3D" id="3.40.50.1820">
    <property type="entry name" value="alpha/beta hydrolase"/>
    <property type="match status" value="1"/>
</dbReference>
<feature type="domain" description="Fungal lipase-type" evidence="5">
    <location>
        <begin position="137"/>
        <end position="264"/>
    </location>
</feature>
<accession>A0A9Q9DV33</accession>
<dbReference type="AlphaFoldDB" id="A0A9Q9DV33"/>
<feature type="compositionally biased region" description="Polar residues" evidence="3">
    <location>
        <begin position="36"/>
        <end position="54"/>
    </location>
</feature>
<dbReference type="PANTHER" id="PTHR46640">
    <property type="entry name" value="TRIACYLGLYCEROL LIPASE, PUTATIVE (AFU_ORTHOLOGUE AFUA_6G06510)-RELATED"/>
    <property type="match status" value="1"/>
</dbReference>
<feature type="chain" id="PRO_5040249097" description="Fungal lipase-type domain-containing protein" evidence="4">
    <location>
        <begin position="19"/>
        <end position="334"/>
    </location>
</feature>
<protein>
    <recommendedName>
        <fullName evidence="5">Fungal lipase-type domain-containing protein</fullName>
    </recommendedName>
</protein>
<dbReference type="InterPro" id="IPR029058">
    <property type="entry name" value="AB_hydrolase_fold"/>
</dbReference>
<sequence length="334" mass="36446">MKLTTIALAAFVAPLSQAASIPHSELITRQTKSRELSQSSKHPSQYNTRFPRTNSNKTVDPTLYPLLQRYTRFAAASQGAFYYHDKACPRPPFQSSLIRVIESPNPHTASIYLFTQDSSKELILSFASLASIHDPSIDSSFSLIPLTTSPGCTGCQVHTSILNIWTGLQPTLSKTLSELQPILPDYKTIIVGHSLGGSLASLAYTELKSNGVPVEKAYTMGALRVGNQAYADFTDRLAGASDVQLGDLIRITHGADSLPNLPSKNADFQHTRTEIYEVDTTPNSDEQSAGTTFRCFGQEAQDCIKGNAVAKNGFDHSKYTGVLMVDEVECNHRT</sequence>
<keyword evidence="2" id="KW-0378">Hydrolase</keyword>
<evidence type="ECO:0000313" key="7">
    <source>
        <dbReference type="Proteomes" id="UP001056012"/>
    </source>
</evidence>
<organism evidence="6 7">
    <name type="scientific">Curvularia clavata</name>
    <dbReference type="NCBI Taxonomy" id="95742"/>
    <lineage>
        <taxon>Eukaryota</taxon>
        <taxon>Fungi</taxon>
        <taxon>Dikarya</taxon>
        <taxon>Ascomycota</taxon>
        <taxon>Pezizomycotina</taxon>
        <taxon>Dothideomycetes</taxon>
        <taxon>Pleosporomycetidae</taxon>
        <taxon>Pleosporales</taxon>
        <taxon>Pleosporineae</taxon>
        <taxon>Pleosporaceae</taxon>
        <taxon>Curvularia</taxon>
    </lineage>
</organism>
<dbReference type="InterPro" id="IPR002921">
    <property type="entry name" value="Fungal_lipase-type"/>
</dbReference>
<feature type="signal peptide" evidence="4">
    <location>
        <begin position="1"/>
        <end position="18"/>
    </location>
</feature>
<evidence type="ECO:0000256" key="1">
    <source>
        <dbReference type="ARBA" id="ARBA00022729"/>
    </source>
</evidence>
<keyword evidence="1 4" id="KW-0732">Signal</keyword>
<dbReference type="OrthoDB" id="426718at2759"/>
<evidence type="ECO:0000259" key="5">
    <source>
        <dbReference type="Pfam" id="PF01764"/>
    </source>
</evidence>
<evidence type="ECO:0000313" key="6">
    <source>
        <dbReference type="EMBL" id="USP81713.1"/>
    </source>
</evidence>
<proteinExistence type="predicted"/>
<name>A0A9Q9DV33_CURCL</name>
<evidence type="ECO:0000256" key="2">
    <source>
        <dbReference type="ARBA" id="ARBA00022801"/>
    </source>
</evidence>
<keyword evidence="7" id="KW-1185">Reference proteome</keyword>
<dbReference type="PANTHER" id="PTHR46640:SF1">
    <property type="entry name" value="FUNGAL LIPASE-LIKE DOMAIN-CONTAINING PROTEIN-RELATED"/>
    <property type="match status" value="1"/>
</dbReference>
<feature type="region of interest" description="Disordered" evidence="3">
    <location>
        <begin position="26"/>
        <end position="54"/>
    </location>
</feature>
<dbReference type="InterPro" id="IPR051299">
    <property type="entry name" value="AB_hydrolase_lip/est"/>
</dbReference>
<dbReference type="EMBL" id="CP089280">
    <property type="protein sequence ID" value="USP81713.1"/>
    <property type="molecule type" value="Genomic_DNA"/>
</dbReference>
<dbReference type="GO" id="GO:0006629">
    <property type="term" value="P:lipid metabolic process"/>
    <property type="evidence" value="ECO:0007669"/>
    <property type="project" value="InterPro"/>
</dbReference>
<dbReference type="Proteomes" id="UP001056012">
    <property type="component" value="Chromosome 7"/>
</dbReference>